<evidence type="ECO:0000313" key="2">
    <source>
        <dbReference type="Proteomes" id="UP000000311"/>
    </source>
</evidence>
<protein>
    <submittedName>
        <fullName evidence="1">120.7 kDa protein in NOF-FB transposable element</fullName>
    </submittedName>
</protein>
<feature type="non-terminal residue" evidence="1">
    <location>
        <position position="1"/>
    </location>
</feature>
<reference evidence="1 2" key="1">
    <citation type="journal article" date="2010" name="Science">
        <title>Genomic comparison of the ants Camponotus floridanus and Harpegnathos saltator.</title>
        <authorList>
            <person name="Bonasio R."/>
            <person name="Zhang G."/>
            <person name="Ye C."/>
            <person name="Mutti N.S."/>
            <person name="Fang X."/>
            <person name="Qin N."/>
            <person name="Donahue G."/>
            <person name="Yang P."/>
            <person name="Li Q."/>
            <person name="Li C."/>
            <person name="Zhang P."/>
            <person name="Huang Z."/>
            <person name="Berger S.L."/>
            <person name="Reinberg D."/>
            <person name="Wang J."/>
            <person name="Liebig J."/>
        </authorList>
    </citation>
    <scope>NUCLEOTIDE SEQUENCE [LARGE SCALE GENOMIC DNA]</scope>
    <source>
        <strain evidence="2">C129</strain>
    </source>
</reference>
<dbReference type="EMBL" id="GL436033">
    <property type="protein sequence ID" value="EFN72423.1"/>
    <property type="molecule type" value="Genomic_DNA"/>
</dbReference>
<dbReference type="AlphaFoldDB" id="E2A2B9"/>
<dbReference type="InParanoid" id="E2A2B9"/>
<organism evidence="2">
    <name type="scientific">Camponotus floridanus</name>
    <name type="common">Florida carpenter ant</name>
    <dbReference type="NCBI Taxonomy" id="104421"/>
    <lineage>
        <taxon>Eukaryota</taxon>
        <taxon>Metazoa</taxon>
        <taxon>Ecdysozoa</taxon>
        <taxon>Arthropoda</taxon>
        <taxon>Hexapoda</taxon>
        <taxon>Insecta</taxon>
        <taxon>Pterygota</taxon>
        <taxon>Neoptera</taxon>
        <taxon>Endopterygota</taxon>
        <taxon>Hymenoptera</taxon>
        <taxon>Apocrita</taxon>
        <taxon>Aculeata</taxon>
        <taxon>Formicoidea</taxon>
        <taxon>Formicidae</taxon>
        <taxon>Formicinae</taxon>
        <taxon>Camponotus</taxon>
    </lineage>
</organism>
<proteinExistence type="predicted"/>
<evidence type="ECO:0000313" key="1">
    <source>
        <dbReference type="EMBL" id="EFN72423.1"/>
    </source>
</evidence>
<sequence>SDIIYDHIWNQLKFPCAFNFKNAKVNRTLGEIFLQIKGKCSECHIEINIYGTDESTFEGIRLQISTYDTWDVTHAKKRQLRGNERKSVVEILAKSTYTWRRDKANELMKFDDVKPANLYSEDVLRKTKQLHRDEELGVLKIIIKYL</sequence>
<dbReference type="Proteomes" id="UP000000311">
    <property type="component" value="Unassembled WGS sequence"/>
</dbReference>
<gene>
    <name evidence="1" type="ORF">EAG_02281</name>
</gene>
<name>E2A2B9_CAMFO</name>
<feature type="non-terminal residue" evidence="1">
    <location>
        <position position="146"/>
    </location>
</feature>
<keyword evidence="2" id="KW-1185">Reference proteome</keyword>
<accession>E2A2B9</accession>